<proteinExistence type="predicted"/>
<evidence type="ECO:0000313" key="3">
    <source>
        <dbReference type="Proteomes" id="UP000601435"/>
    </source>
</evidence>
<dbReference type="InterPro" id="IPR027417">
    <property type="entry name" value="P-loop_NTPase"/>
</dbReference>
<sequence>MSDRQRANIKLFEVMFFLVSFGAVMKLPFIEWLKQATREPQEGLQVLRNTASRVPPDELPWTLSAIVERQCYTKLCEHIQQRGEKKGMRLVLSGTPGSGKTTLVHYLLWKFFHEELDYEVVVLGDVSRLVSIQRDGTYWNHETGDHLGMLPKSLGLFDVAPDGTVKEGRAIVNNQQANTYFRVDNMLVVATPGFGSALKEFQKRPFEELYLPVWGASQTKALCKMSKMSDEAIEGRAKLCGFGIPRLILNYDGGQRLTAKDAHTMLVLQSSEVLKEDTALSFACFHKKDNDEGVQGQGESFILEGRRVGFASEFVQTQLFNRMGQSGEQLSNLLRCIPELGRYYFQHRVLNELVGTQGVVLSPDASSGKWSLRFERVEAFTSRKVDVKRGVLYRNPPEEDRMKSVDGFGWHGDTLYLLQPTIARQHGEIVASHLREILETPLRDGIRKVVGLYIRPCHTGTLRLRSRGGIKIQFANKPYSTQAVAVPDLWQSFSQELQKALC</sequence>
<accession>A0A812YS78</accession>
<organism evidence="2 3">
    <name type="scientific">Symbiodinium necroappetens</name>
    <dbReference type="NCBI Taxonomy" id="1628268"/>
    <lineage>
        <taxon>Eukaryota</taxon>
        <taxon>Sar</taxon>
        <taxon>Alveolata</taxon>
        <taxon>Dinophyceae</taxon>
        <taxon>Suessiales</taxon>
        <taxon>Symbiodiniaceae</taxon>
        <taxon>Symbiodinium</taxon>
    </lineage>
</organism>
<dbReference type="Gene3D" id="3.40.50.300">
    <property type="entry name" value="P-loop containing nucleotide triphosphate hydrolases"/>
    <property type="match status" value="1"/>
</dbReference>
<keyword evidence="1" id="KW-0472">Membrane</keyword>
<dbReference type="PANTHER" id="PTHR33129">
    <property type="entry name" value="PROTEIN KINASE DOMAIN-CONTAINING PROTEIN-RELATED"/>
    <property type="match status" value="1"/>
</dbReference>
<evidence type="ECO:0000313" key="2">
    <source>
        <dbReference type="EMBL" id="CAE7793551.1"/>
    </source>
</evidence>
<dbReference type="PANTHER" id="PTHR33129:SF1">
    <property type="entry name" value="ATP-BINDING PROTEIN"/>
    <property type="match status" value="1"/>
</dbReference>
<keyword evidence="1" id="KW-0812">Transmembrane</keyword>
<keyword evidence="3" id="KW-1185">Reference proteome</keyword>
<comment type="caution">
    <text evidence="2">The sequence shown here is derived from an EMBL/GenBank/DDBJ whole genome shotgun (WGS) entry which is preliminary data.</text>
</comment>
<dbReference type="AlphaFoldDB" id="A0A812YS78"/>
<evidence type="ECO:0000256" key="1">
    <source>
        <dbReference type="SAM" id="Phobius"/>
    </source>
</evidence>
<reference evidence="2" key="1">
    <citation type="submission" date="2021-02" db="EMBL/GenBank/DDBJ databases">
        <authorList>
            <person name="Dougan E. K."/>
            <person name="Rhodes N."/>
            <person name="Thang M."/>
            <person name="Chan C."/>
        </authorList>
    </citation>
    <scope>NUCLEOTIDE SEQUENCE</scope>
</reference>
<dbReference type="OrthoDB" id="434211at2759"/>
<dbReference type="SUPFAM" id="SSF52540">
    <property type="entry name" value="P-loop containing nucleoside triphosphate hydrolases"/>
    <property type="match status" value="2"/>
</dbReference>
<protein>
    <submittedName>
        <fullName evidence="2">Uncharacterized protein</fullName>
    </submittedName>
</protein>
<feature type="transmembrane region" description="Helical" evidence="1">
    <location>
        <begin position="12"/>
        <end position="30"/>
    </location>
</feature>
<dbReference type="Proteomes" id="UP000601435">
    <property type="component" value="Unassembled WGS sequence"/>
</dbReference>
<dbReference type="EMBL" id="CAJNJA010043426">
    <property type="protein sequence ID" value="CAE7793551.1"/>
    <property type="molecule type" value="Genomic_DNA"/>
</dbReference>
<gene>
    <name evidence="2" type="ORF">SNEC2469_LOCUS23333</name>
</gene>
<name>A0A812YS78_9DINO</name>
<dbReference type="InterPro" id="IPR052980">
    <property type="entry name" value="Crinkler_effector"/>
</dbReference>
<keyword evidence="1" id="KW-1133">Transmembrane helix</keyword>